<dbReference type="InterPro" id="IPR009057">
    <property type="entry name" value="Homeodomain-like_sf"/>
</dbReference>
<sequence length="270" mass="29486">MSPELPYGARIVATDAYTLRTLTIRDDAFIAVTAGLKRLHRPGAALEIGEGQGVAIARGTQWDVTNDPRDRRAYRALAVAFPAPLLREFAAEAPTDLPAATSAQVLAVDDELRDALQRILPPAEPRPLASRLHRHRLIEVLLLLAQRGCRFAAAEELSWPERVRRLVAQRPHADWDVPALAAAFHASESTLRRRLDGSGVTLAALVREVRLETALGLLQTTGLPVGEVAQQCGWQSHSRFSAAFQERWGVPPSLVRANLKEDAQGLTESG</sequence>
<dbReference type="SMART" id="SM00342">
    <property type="entry name" value="HTH_ARAC"/>
    <property type="match status" value="1"/>
</dbReference>
<dbReference type="Pfam" id="PF22200">
    <property type="entry name" value="ExsA_N"/>
    <property type="match status" value="1"/>
</dbReference>
<keyword evidence="6" id="KW-1185">Reference proteome</keyword>
<dbReference type="Pfam" id="PF12833">
    <property type="entry name" value="HTH_18"/>
    <property type="match status" value="1"/>
</dbReference>
<feature type="domain" description="HTH araC/xylS-type" evidence="4">
    <location>
        <begin position="161"/>
        <end position="258"/>
    </location>
</feature>
<gene>
    <name evidence="5" type="ORF">EV700_0961</name>
</gene>
<keyword evidence="3" id="KW-0804">Transcription</keyword>
<dbReference type="Proteomes" id="UP000292423">
    <property type="component" value="Unassembled WGS sequence"/>
</dbReference>
<dbReference type="SUPFAM" id="SSF46689">
    <property type="entry name" value="Homeodomain-like"/>
    <property type="match status" value="1"/>
</dbReference>
<protein>
    <submittedName>
        <fullName evidence="5">AraC-like DNA-binding protein</fullName>
    </submittedName>
</protein>
<proteinExistence type="predicted"/>
<dbReference type="RefSeq" id="WP_130411210.1">
    <property type="nucleotide sequence ID" value="NZ_SHKX01000010.1"/>
</dbReference>
<dbReference type="PROSITE" id="PS01124">
    <property type="entry name" value="HTH_ARAC_FAMILY_2"/>
    <property type="match status" value="1"/>
</dbReference>
<evidence type="ECO:0000313" key="6">
    <source>
        <dbReference type="Proteomes" id="UP000292423"/>
    </source>
</evidence>
<evidence type="ECO:0000313" key="5">
    <source>
        <dbReference type="EMBL" id="RZU47992.1"/>
    </source>
</evidence>
<dbReference type="InterPro" id="IPR037923">
    <property type="entry name" value="HTH-like"/>
</dbReference>
<dbReference type="OrthoDB" id="9783876at2"/>
<comment type="caution">
    <text evidence="5">The sequence shown here is derived from an EMBL/GenBank/DDBJ whole genome shotgun (WGS) entry which is preliminary data.</text>
</comment>
<dbReference type="EMBL" id="SHKX01000010">
    <property type="protein sequence ID" value="RZU47992.1"/>
    <property type="molecule type" value="Genomic_DNA"/>
</dbReference>
<dbReference type="GO" id="GO:0005829">
    <property type="term" value="C:cytosol"/>
    <property type="evidence" value="ECO:0007669"/>
    <property type="project" value="TreeGrafter"/>
</dbReference>
<evidence type="ECO:0000256" key="2">
    <source>
        <dbReference type="ARBA" id="ARBA00023125"/>
    </source>
</evidence>
<accession>A0A4Q7ZBJ3</accession>
<organism evidence="5 6">
    <name type="scientific">Fluviicoccus keumensis</name>
    <dbReference type="NCBI Taxonomy" id="1435465"/>
    <lineage>
        <taxon>Bacteria</taxon>
        <taxon>Pseudomonadati</taxon>
        <taxon>Pseudomonadota</taxon>
        <taxon>Gammaproteobacteria</taxon>
        <taxon>Moraxellales</taxon>
        <taxon>Moraxellaceae</taxon>
        <taxon>Fluviicoccus</taxon>
    </lineage>
</organism>
<name>A0A4Q7ZBJ3_9GAMM</name>
<dbReference type="Gene3D" id="1.10.10.60">
    <property type="entry name" value="Homeodomain-like"/>
    <property type="match status" value="1"/>
</dbReference>
<dbReference type="InterPro" id="IPR018060">
    <property type="entry name" value="HTH_AraC"/>
</dbReference>
<dbReference type="GO" id="GO:0000976">
    <property type="term" value="F:transcription cis-regulatory region binding"/>
    <property type="evidence" value="ECO:0007669"/>
    <property type="project" value="TreeGrafter"/>
</dbReference>
<keyword evidence="2 5" id="KW-0238">DNA-binding</keyword>
<dbReference type="PANTHER" id="PTHR47894">
    <property type="entry name" value="HTH-TYPE TRANSCRIPTIONAL REGULATOR GADX"/>
    <property type="match status" value="1"/>
</dbReference>
<dbReference type="GO" id="GO:0003700">
    <property type="term" value="F:DNA-binding transcription factor activity"/>
    <property type="evidence" value="ECO:0007669"/>
    <property type="project" value="InterPro"/>
</dbReference>
<evidence type="ECO:0000259" key="4">
    <source>
        <dbReference type="PROSITE" id="PS01124"/>
    </source>
</evidence>
<dbReference type="InterPro" id="IPR054015">
    <property type="entry name" value="ExsA-like_N"/>
</dbReference>
<dbReference type="SUPFAM" id="SSF51215">
    <property type="entry name" value="Regulatory protein AraC"/>
    <property type="match status" value="1"/>
</dbReference>
<reference evidence="5 6" key="1">
    <citation type="submission" date="2019-02" db="EMBL/GenBank/DDBJ databases">
        <title>Genomic Encyclopedia of Type Strains, Phase IV (KMG-IV): sequencing the most valuable type-strain genomes for metagenomic binning, comparative biology and taxonomic classification.</title>
        <authorList>
            <person name="Goeker M."/>
        </authorList>
    </citation>
    <scope>NUCLEOTIDE SEQUENCE [LARGE SCALE GENOMIC DNA]</scope>
    <source>
        <strain evidence="5 6">DSM 105135</strain>
    </source>
</reference>
<keyword evidence="1" id="KW-0805">Transcription regulation</keyword>
<evidence type="ECO:0000256" key="1">
    <source>
        <dbReference type="ARBA" id="ARBA00023015"/>
    </source>
</evidence>
<dbReference type="AlphaFoldDB" id="A0A4Q7ZBJ3"/>
<dbReference type="PANTHER" id="PTHR47894:SF4">
    <property type="entry name" value="HTH-TYPE TRANSCRIPTIONAL REGULATOR GADX"/>
    <property type="match status" value="1"/>
</dbReference>
<evidence type="ECO:0000256" key="3">
    <source>
        <dbReference type="ARBA" id="ARBA00023163"/>
    </source>
</evidence>